<dbReference type="EMBL" id="UGJE01000002">
    <property type="protein sequence ID" value="STQ87091.1"/>
    <property type="molecule type" value="Genomic_DNA"/>
</dbReference>
<gene>
    <name evidence="5" type="primary">fliW1</name>
    <name evidence="6" type="ORF">LS73_006175</name>
    <name evidence="5" type="ORF">NCTC12714_01908</name>
</gene>
<dbReference type="Gene3D" id="2.30.290.10">
    <property type="entry name" value="BH3618-like"/>
    <property type="match status" value="1"/>
</dbReference>
<keyword evidence="2" id="KW-1005">Bacterial flagellum biogenesis</keyword>
<evidence type="ECO:0000313" key="5">
    <source>
        <dbReference type="EMBL" id="STQ87091.1"/>
    </source>
</evidence>
<organism evidence="5 8">
    <name type="scientific">Helicobacter muridarum</name>
    <dbReference type="NCBI Taxonomy" id="216"/>
    <lineage>
        <taxon>Bacteria</taxon>
        <taxon>Pseudomonadati</taxon>
        <taxon>Campylobacterota</taxon>
        <taxon>Epsilonproteobacteria</taxon>
        <taxon>Campylobacterales</taxon>
        <taxon>Helicobacteraceae</taxon>
        <taxon>Helicobacter</taxon>
    </lineage>
</organism>
<dbReference type="Proteomes" id="UP000029922">
    <property type="component" value="Unassembled WGS sequence"/>
</dbReference>
<dbReference type="PANTHER" id="PTHR39190:SF1">
    <property type="entry name" value="FLAGELLAR ASSEMBLY FACTOR FLIW"/>
    <property type="match status" value="1"/>
</dbReference>
<keyword evidence="4" id="KW-0143">Chaperone</keyword>
<dbReference type="RefSeq" id="WP_052089574.1">
    <property type="nucleotide sequence ID" value="NZ_FZML01000030.1"/>
</dbReference>
<evidence type="ECO:0000256" key="2">
    <source>
        <dbReference type="ARBA" id="ARBA00022795"/>
    </source>
</evidence>
<dbReference type="EMBL" id="JRPD02000012">
    <property type="protein sequence ID" value="TLE00016.1"/>
    <property type="molecule type" value="Genomic_DNA"/>
</dbReference>
<keyword evidence="8" id="KW-1185">Reference proteome</keyword>
<dbReference type="Proteomes" id="UP000255139">
    <property type="component" value="Unassembled WGS sequence"/>
</dbReference>
<dbReference type="GO" id="GO:0044780">
    <property type="term" value="P:bacterial-type flagellum assembly"/>
    <property type="evidence" value="ECO:0007669"/>
    <property type="project" value="InterPro"/>
</dbReference>
<evidence type="ECO:0000256" key="4">
    <source>
        <dbReference type="ARBA" id="ARBA00023186"/>
    </source>
</evidence>
<evidence type="ECO:0000313" key="7">
    <source>
        <dbReference type="Proteomes" id="UP000029922"/>
    </source>
</evidence>
<keyword evidence="5" id="KW-0282">Flagellum</keyword>
<evidence type="ECO:0000256" key="3">
    <source>
        <dbReference type="ARBA" id="ARBA00022845"/>
    </source>
</evidence>
<reference evidence="5 8" key="2">
    <citation type="submission" date="2018-06" db="EMBL/GenBank/DDBJ databases">
        <authorList>
            <consortium name="Pathogen Informatics"/>
            <person name="Doyle S."/>
        </authorList>
    </citation>
    <scope>NUCLEOTIDE SEQUENCE [LARGE SCALE GENOMIC DNA]</scope>
    <source>
        <strain evidence="5 8">NCTC12714</strain>
    </source>
</reference>
<keyword evidence="5" id="KW-0966">Cell projection</keyword>
<keyword evidence="3" id="KW-0810">Translation regulation</keyword>
<evidence type="ECO:0000256" key="1">
    <source>
        <dbReference type="ARBA" id="ARBA00022490"/>
    </source>
</evidence>
<dbReference type="SUPFAM" id="SSF141457">
    <property type="entry name" value="BH3618-like"/>
    <property type="match status" value="1"/>
</dbReference>
<dbReference type="PANTHER" id="PTHR39190">
    <property type="entry name" value="FLAGELLAR ASSEMBLY FACTOR FLIW"/>
    <property type="match status" value="1"/>
</dbReference>
<dbReference type="Pfam" id="PF02623">
    <property type="entry name" value="FliW"/>
    <property type="match status" value="1"/>
</dbReference>
<dbReference type="InterPro" id="IPR024046">
    <property type="entry name" value="Flagellar_assmbl_FliW_dom_sf"/>
</dbReference>
<keyword evidence="1" id="KW-0963">Cytoplasm</keyword>
<sequence>MKTLYSLKSSIHNSHRTICQDNSKVAIEKIDSVFAKLFYVEFSQSSLNQLAKKPRLNSYAMSYSHDEAIQKYNQKANVINANLGNKLTSSSNKNTSTNDNSMPKNIGNALKVIEALKLGSSFIANENSNSSSEFIITDSESNKTIQQENMTLVLVNPYKLRDYSFTIPEYITMILQITTKSKILVYCPLDLNSPLESSEINYLFPIVFNTQAKLAAQIPLSIMDYPEFTKQTLRLYM</sequence>
<dbReference type="OrthoDB" id="5372942at2"/>
<protein>
    <submittedName>
        <fullName evidence="5">Flagellar assembly protein FliW</fullName>
    </submittedName>
</protein>
<dbReference type="AlphaFoldDB" id="A0A377PXW2"/>
<name>A0A377PXW2_9HELI</name>
<proteinExistence type="predicted"/>
<dbReference type="GO" id="GO:0006417">
    <property type="term" value="P:regulation of translation"/>
    <property type="evidence" value="ECO:0007669"/>
    <property type="project" value="UniProtKB-KW"/>
</dbReference>
<accession>A0A377PXW2</accession>
<evidence type="ECO:0000313" key="6">
    <source>
        <dbReference type="EMBL" id="TLE00016.1"/>
    </source>
</evidence>
<dbReference type="InterPro" id="IPR003775">
    <property type="entry name" value="Flagellar_assembly_factor_FliW"/>
</dbReference>
<evidence type="ECO:0000313" key="8">
    <source>
        <dbReference type="Proteomes" id="UP000255139"/>
    </source>
</evidence>
<keyword evidence="5" id="KW-0969">Cilium</keyword>
<reference evidence="6 7" key="1">
    <citation type="journal article" date="2014" name="Genome Announc.">
        <title>Draft genome sequences of eight enterohepatic helicobacter species isolated from both laboratory and wild rodents.</title>
        <authorList>
            <person name="Sheh A."/>
            <person name="Shen Z."/>
            <person name="Fox J.G."/>
        </authorList>
    </citation>
    <scope>NUCLEOTIDE SEQUENCE [LARGE SCALE GENOMIC DNA]</scope>
    <source>
        <strain evidence="6 7">ST1</strain>
    </source>
</reference>